<dbReference type="Proteomes" id="UP001652623">
    <property type="component" value="Chromosome 3"/>
</dbReference>
<dbReference type="InterPro" id="IPR035979">
    <property type="entry name" value="RBD_domain_sf"/>
</dbReference>
<evidence type="ECO:0000256" key="1">
    <source>
        <dbReference type="ARBA" id="ARBA00022884"/>
    </source>
</evidence>
<dbReference type="RefSeq" id="XP_060671332.1">
    <property type="nucleotide sequence ID" value="XM_060815349.1"/>
</dbReference>
<dbReference type="InterPro" id="IPR012677">
    <property type="entry name" value="Nucleotide-bd_a/b_plait_sf"/>
</dbReference>
<accession>A0ABM4A3L8</accession>
<dbReference type="GeneID" id="132803109"/>
<reference evidence="5" key="1">
    <citation type="submission" date="2025-08" db="UniProtKB">
        <authorList>
            <consortium name="RefSeq"/>
        </authorList>
    </citation>
    <scope>IDENTIFICATION</scope>
    <source>
        <tissue evidence="5">Seedling</tissue>
    </source>
</reference>
<dbReference type="SUPFAM" id="SSF54928">
    <property type="entry name" value="RNA-binding domain, RBD"/>
    <property type="match status" value="1"/>
</dbReference>
<protein>
    <submittedName>
        <fullName evidence="5">Glycine-rich RNA-binding protein 4, mitochondrial-like</fullName>
    </submittedName>
</protein>
<dbReference type="InterPro" id="IPR000504">
    <property type="entry name" value="RRM_dom"/>
</dbReference>
<proteinExistence type="predicted"/>
<dbReference type="PANTHER" id="PTHR48027">
    <property type="entry name" value="HETEROGENEOUS NUCLEAR RIBONUCLEOPROTEIN 87F-RELATED"/>
    <property type="match status" value="1"/>
</dbReference>
<sequence>MNNYNNNKEFFNFVIKLRHGVSQSAQTPASLFNSIRCMSSSKLFVGGLSYGTDVQSLWDAFSGFGDVVKGEVIIDRNTGRSRGFGFVNFSSDDSASSALSAMDGQDLQGRHIRVSYATERSESSGRSFGGGGGGGYRGGDGGFGRGRAGDFVFKYAFPCCPFRLFASLVV</sequence>
<name>A0ABM4A3L8_ZIZJJ</name>
<dbReference type="Gene3D" id="3.30.70.330">
    <property type="match status" value="1"/>
</dbReference>
<dbReference type="Pfam" id="PF00076">
    <property type="entry name" value="RRM_1"/>
    <property type="match status" value="1"/>
</dbReference>
<dbReference type="SMART" id="SM00360">
    <property type="entry name" value="RRM"/>
    <property type="match status" value="1"/>
</dbReference>
<dbReference type="InterPro" id="IPR052462">
    <property type="entry name" value="SLIRP/GR-RBP-like"/>
</dbReference>
<feature type="domain" description="RRM" evidence="3">
    <location>
        <begin position="41"/>
        <end position="119"/>
    </location>
</feature>
<keyword evidence="1 2" id="KW-0694">RNA-binding</keyword>
<evidence type="ECO:0000313" key="4">
    <source>
        <dbReference type="Proteomes" id="UP001652623"/>
    </source>
</evidence>
<evidence type="ECO:0000259" key="3">
    <source>
        <dbReference type="PROSITE" id="PS50102"/>
    </source>
</evidence>
<evidence type="ECO:0000313" key="5">
    <source>
        <dbReference type="RefSeq" id="XP_060671332.1"/>
    </source>
</evidence>
<keyword evidence="4" id="KW-1185">Reference proteome</keyword>
<dbReference type="PROSITE" id="PS50102">
    <property type="entry name" value="RRM"/>
    <property type="match status" value="1"/>
</dbReference>
<gene>
    <name evidence="5" type="primary">LOC132803109</name>
</gene>
<organism evidence="4 5">
    <name type="scientific">Ziziphus jujuba</name>
    <name type="common">Chinese jujube</name>
    <name type="synonym">Ziziphus sativa</name>
    <dbReference type="NCBI Taxonomy" id="326968"/>
    <lineage>
        <taxon>Eukaryota</taxon>
        <taxon>Viridiplantae</taxon>
        <taxon>Streptophyta</taxon>
        <taxon>Embryophyta</taxon>
        <taxon>Tracheophyta</taxon>
        <taxon>Spermatophyta</taxon>
        <taxon>Magnoliopsida</taxon>
        <taxon>eudicotyledons</taxon>
        <taxon>Gunneridae</taxon>
        <taxon>Pentapetalae</taxon>
        <taxon>rosids</taxon>
        <taxon>fabids</taxon>
        <taxon>Rosales</taxon>
        <taxon>Rhamnaceae</taxon>
        <taxon>Paliureae</taxon>
        <taxon>Ziziphus</taxon>
    </lineage>
</organism>
<evidence type="ECO:0000256" key="2">
    <source>
        <dbReference type="PROSITE-ProRule" id="PRU00176"/>
    </source>
</evidence>